<evidence type="ECO:0000313" key="8">
    <source>
        <dbReference type="EMBL" id="GGB25668.1"/>
    </source>
</evidence>
<dbReference type="Gene3D" id="3.30.565.10">
    <property type="entry name" value="Histidine kinase-like ATPase, C-terminal domain"/>
    <property type="match status" value="1"/>
</dbReference>
<dbReference type="InterPro" id="IPR000014">
    <property type="entry name" value="PAS"/>
</dbReference>
<dbReference type="InterPro" id="IPR005467">
    <property type="entry name" value="His_kinase_dom"/>
</dbReference>
<evidence type="ECO:0000256" key="4">
    <source>
        <dbReference type="PROSITE-ProRule" id="PRU00169"/>
    </source>
</evidence>
<dbReference type="SUPFAM" id="SSF52172">
    <property type="entry name" value="CheY-like"/>
    <property type="match status" value="1"/>
</dbReference>
<dbReference type="Gene3D" id="1.10.287.130">
    <property type="match status" value="1"/>
</dbReference>
<keyword evidence="3 4" id="KW-0597">Phosphoprotein</keyword>
<dbReference type="Pfam" id="PF13188">
    <property type="entry name" value="PAS_8"/>
    <property type="match status" value="1"/>
</dbReference>
<dbReference type="Proteomes" id="UP000603352">
    <property type="component" value="Unassembled WGS sequence"/>
</dbReference>
<dbReference type="NCBIfam" id="TIGR00229">
    <property type="entry name" value="sensory_box"/>
    <property type="match status" value="1"/>
</dbReference>
<dbReference type="InterPro" id="IPR011006">
    <property type="entry name" value="CheY-like_superfamily"/>
</dbReference>
<evidence type="ECO:0000256" key="3">
    <source>
        <dbReference type="ARBA" id="ARBA00022553"/>
    </source>
</evidence>
<gene>
    <name evidence="8" type="ORF">GCM10011505_03590</name>
</gene>
<dbReference type="PROSITE" id="PS50110">
    <property type="entry name" value="RESPONSE_REGULATORY"/>
    <property type="match status" value="1"/>
</dbReference>
<feature type="transmembrane region" description="Helical" evidence="5">
    <location>
        <begin position="12"/>
        <end position="32"/>
    </location>
</feature>
<dbReference type="PROSITE" id="PS50109">
    <property type="entry name" value="HIS_KIN"/>
    <property type="match status" value="1"/>
</dbReference>
<dbReference type="InterPro" id="IPR036097">
    <property type="entry name" value="HisK_dim/P_sf"/>
</dbReference>
<dbReference type="SUPFAM" id="SSF47384">
    <property type="entry name" value="Homodimeric domain of signal transducing histidine kinase"/>
    <property type="match status" value="1"/>
</dbReference>
<dbReference type="PRINTS" id="PR00344">
    <property type="entry name" value="BCTRLSENSOR"/>
</dbReference>
<dbReference type="Pfam" id="PF00072">
    <property type="entry name" value="Response_reg"/>
    <property type="match status" value="1"/>
</dbReference>
<dbReference type="InterPro" id="IPR004358">
    <property type="entry name" value="Sig_transdc_His_kin-like_C"/>
</dbReference>
<feature type="transmembrane region" description="Helical" evidence="5">
    <location>
        <begin position="38"/>
        <end position="59"/>
    </location>
</feature>
<dbReference type="EMBL" id="BMDZ01000002">
    <property type="protein sequence ID" value="GGB25668.1"/>
    <property type="molecule type" value="Genomic_DNA"/>
</dbReference>
<name>A0ABQ1I7X2_9PROT</name>
<dbReference type="Gene3D" id="3.30.450.20">
    <property type="entry name" value="PAS domain"/>
    <property type="match status" value="1"/>
</dbReference>
<dbReference type="SMART" id="SM00387">
    <property type="entry name" value="HATPase_c"/>
    <property type="match status" value="1"/>
</dbReference>
<dbReference type="SMART" id="SM00388">
    <property type="entry name" value="HisKA"/>
    <property type="match status" value="1"/>
</dbReference>
<evidence type="ECO:0000259" key="6">
    <source>
        <dbReference type="PROSITE" id="PS50109"/>
    </source>
</evidence>
<dbReference type="SMART" id="SM00448">
    <property type="entry name" value="REC"/>
    <property type="match status" value="1"/>
</dbReference>
<dbReference type="InterPro" id="IPR003594">
    <property type="entry name" value="HATPase_dom"/>
</dbReference>
<comment type="catalytic activity">
    <reaction evidence="1">
        <text>ATP + protein L-histidine = ADP + protein N-phospho-L-histidine.</text>
        <dbReference type="EC" id="2.7.13.3"/>
    </reaction>
</comment>
<accession>A0ABQ1I7X2</accession>
<dbReference type="InterPro" id="IPR035965">
    <property type="entry name" value="PAS-like_dom_sf"/>
</dbReference>
<dbReference type="CDD" id="cd00082">
    <property type="entry name" value="HisKA"/>
    <property type="match status" value="1"/>
</dbReference>
<keyword evidence="5" id="KW-1133">Transmembrane helix</keyword>
<organism evidence="8 9">
    <name type="scientific">Tistrella bauzanensis</name>
    <dbReference type="NCBI Taxonomy" id="657419"/>
    <lineage>
        <taxon>Bacteria</taxon>
        <taxon>Pseudomonadati</taxon>
        <taxon>Pseudomonadota</taxon>
        <taxon>Alphaproteobacteria</taxon>
        <taxon>Geminicoccales</taxon>
        <taxon>Geminicoccaceae</taxon>
        <taxon>Tistrella</taxon>
    </lineage>
</organism>
<feature type="domain" description="Histidine kinase" evidence="6">
    <location>
        <begin position="276"/>
        <end position="507"/>
    </location>
</feature>
<dbReference type="InterPro" id="IPR036890">
    <property type="entry name" value="HATPase_C_sf"/>
</dbReference>
<proteinExistence type="predicted"/>
<evidence type="ECO:0000256" key="1">
    <source>
        <dbReference type="ARBA" id="ARBA00000085"/>
    </source>
</evidence>
<feature type="modified residue" description="4-aspartylphosphate" evidence="4">
    <location>
        <position position="588"/>
    </location>
</feature>
<dbReference type="Pfam" id="PF00512">
    <property type="entry name" value="HisKA"/>
    <property type="match status" value="1"/>
</dbReference>
<dbReference type="EC" id="2.7.13.3" evidence="2"/>
<dbReference type="PANTHER" id="PTHR43065:SF42">
    <property type="entry name" value="TWO-COMPONENT SENSOR PPRA"/>
    <property type="match status" value="1"/>
</dbReference>
<evidence type="ECO:0000256" key="5">
    <source>
        <dbReference type="SAM" id="Phobius"/>
    </source>
</evidence>
<evidence type="ECO:0000259" key="7">
    <source>
        <dbReference type="PROSITE" id="PS50110"/>
    </source>
</evidence>
<feature type="transmembrane region" description="Helical" evidence="5">
    <location>
        <begin position="66"/>
        <end position="89"/>
    </location>
</feature>
<dbReference type="InterPro" id="IPR003661">
    <property type="entry name" value="HisK_dim/P_dom"/>
</dbReference>
<dbReference type="RefSeq" id="WP_188574261.1">
    <property type="nucleotide sequence ID" value="NZ_BMDZ01000002.1"/>
</dbReference>
<evidence type="ECO:0000256" key="2">
    <source>
        <dbReference type="ARBA" id="ARBA00012438"/>
    </source>
</evidence>
<reference evidence="9" key="1">
    <citation type="journal article" date="2019" name="Int. J. Syst. Evol. Microbiol.">
        <title>The Global Catalogue of Microorganisms (GCM) 10K type strain sequencing project: providing services to taxonomists for standard genome sequencing and annotation.</title>
        <authorList>
            <consortium name="The Broad Institute Genomics Platform"/>
            <consortium name="The Broad Institute Genome Sequencing Center for Infectious Disease"/>
            <person name="Wu L."/>
            <person name="Ma J."/>
        </authorList>
    </citation>
    <scope>NUCLEOTIDE SEQUENCE [LARGE SCALE GENOMIC DNA]</scope>
    <source>
        <strain evidence="9">CGMCC 1.10188</strain>
    </source>
</reference>
<dbReference type="Gene3D" id="3.40.50.2300">
    <property type="match status" value="1"/>
</dbReference>
<dbReference type="SUPFAM" id="SSF55785">
    <property type="entry name" value="PYP-like sensor domain (PAS domain)"/>
    <property type="match status" value="1"/>
</dbReference>
<feature type="domain" description="Response regulatory" evidence="7">
    <location>
        <begin position="536"/>
        <end position="653"/>
    </location>
</feature>
<keyword evidence="9" id="KW-1185">Reference proteome</keyword>
<keyword evidence="5" id="KW-0472">Membrane</keyword>
<comment type="caution">
    <text evidence="8">The sequence shown here is derived from an EMBL/GenBank/DDBJ whole genome shotgun (WGS) entry which is preliminary data.</text>
</comment>
<keyword evidence="5" id="KW-0812">Transmembrane</keyword>
<sequence>MASDSMKAAATALMRDLVLGIAGIAAVAGGAGSVLGGMVAVVPAAVVIAAGLLLIILAGTRLARSCMLAMASGDVAAAWVPASAVVAAMPGTGLPEASRREPSDDQPGVMPRLVMEDGPPALAEALPEGRLDLDVMPQDTNEIRFRRLFDLAPIGIALVDDRGGIIAGNAALARLAGEEALEPDQTLAELIVADRRFALAEALDGVFRGTERPGVPIEVSFRQRPDRVASLLLRRADEERMTAALVHVIDVTERKELEVQFAQSQKMQAVGQLAGGVAHDFNNLLTAMIGFCDLLLMRHPPGDASFADVMQIKQNANRAANLVRQLLAFSRQQTLQPRVLDITDVLAELTHLLRRLLGEAIVLDVHHGRDLAPVRVDQGQLEQVIINLAVNARDAMPSGGQLSVATRNFASEDTLAMDRDWMMAGGRERVPTGDYVMVELRDTGSGIPRDILPKIFEPFFTTKAAGQGTGLGLATAYGIVRQTGGFLFVRSEPGRGTAFRILLPRHTEVETTGLEIDLAPEAPVARRSDIGETGGRVLFVEDEAPVRAFAARALRQRGFTVEEAESADAAAARLDELVEAGIDVMVTDVVMPGMDGPTLAEKVRERLPGISIVFISGYAEDTFRRRLGDDPNVRFLPKPFNLKQLVQTVRDAMDEAVE</sequence>
<dbReference type="PANTHER" id="PTHR43065">
    <property type="entry name" value="SENSOR HISTIDINE KINASE"/>
    <property type="match status" value="1"/>
</dbReference>
<evidence type="ECO:0000313" key="9">
    <source>
        <dbReference type="Proteomes" id="UP000603352"/>
    </source>
</evidence>
<dbReference type="SUPFAM" id="SSF55874">
    <property type="entry name" value="ATPase domain of HSP90 chaperone/DNA topoisomerase II/histidine kinase"/>
    <property type="match status" value="1"/>
</dbReference>
<protein>
    <recommendedName>
        <fullName evidence="2">histidine kinase</fullName>
        <ecNumber evidence="2">2.7.13.3</ecNumber>
    </recommendedName>
</protein>
<dbReference type="InterPro" id="IPR001789">
    <property type="entry name" value="Sig_transdc_resp-reg_receiver"/>
</dbReference>
<dbReference type="Pfam" id="PF02518">
    <property type="entry name" value="HATPase_c"/>
    <property type="match status" value="1"/>
</dbReference>